<proteinExistence type="predicted"/>
<reference evidence="2 3" key="1">
    <citation type="journal article" date="2019" name="Sci. Rep.">
        <title>Orb-weaving spider Araneus ventricosus genome elucidates the spidroin gene catalogue.</title>
        <authorList>
            <person name="Kono N."/>
            <person name="Nakamura H."/>
            <person name="Ohtoshi R."/>
            <person name="Moran D.A.P."/>
            <person name="Shinohara A."/>
            <person name="Yoshida Y."/>
            <person name="Fujiwara M."/>
            <person name="Mori M."/>
            <person name="Tomita M."/>
            <person name="Arakawa K."/>
        </authorList>
    </citation>
    <scope>NUCLEOTIDE SEQUENCE [LARGE SCALE GENOMIC DNA]</scope>
</reference>
<organism evidence="2 3">
    <name type="scientific">Araneus ventricosus</name>
    <name type="common">Orbweaver spider</name>
    <name type="synonym">Epeira ventricosa</name>
    <dbReference type="NCBI Taxonomy" id="182803"/>
    <lineage>
        <taxon>Eukaryota</taxon>
        <taxon>Metazoa</taxon>
        <taxon>Ecdysozoa</taxon>
        <taxon>Arthropoda</taxon>
        <taxon>Chelicerata</taxon>
        <taxon>Arachnida</taxon>
        <taxon>Araneae</taxon>
        <taxon>Araneomorphae</taxon>
        <taxon>Entelegynae</taxon>
        <taxon>Araneoidea</taxon>
        <taxon>Araneidae</taxon>
        <taxon>Araneus</taxon>
    </lineage>
</organism>
<comment type="caution">
    <text evidence="2">The sequence shown here is derived from an EMBL/GenBank/DDBJ whole genome shotgun (WGS) entry which is preliminary data.</text>
</comment>
<dbReference type="Proteomes" id="UP000499080">
    <property type="component" value="Unassembled WGS sequence"/>
</dbReference>
<protein>
    <submittedName>
        <fullName evidence="2">Uncharacterized protein</fullName>
    </submittedName>
</protein>
<dbReference type="AlphaFoldDB" id="A0A4Y2B4W5"/>
<gene>
    <name evidence="2" type="ORF">AVEN_194767_1</name>
</gene>
<evidence type="ECO:0000313" key="2">
    <source>
        <dbReference type="EMBL" id="GBL86499.1"/>
    </source>
</evidence>
<feature type="region of interest" description="Disordered" evidence="1">
    <location>
        <begin position="1"/>
        <end position="26"/>
    </location>
</feature>
<dbReference type="EMBL" id="BGPR01000049">
    <property type="protein sequence ID" value="GBL86499.1"/>
    <property type="molecule type" value="Genomic_DNA"/>
</dbReference>
<name>A0A4Y2B4W5_ARAVE</name>
<sequence>MRKSGLPWSSRGTSTGGDAGVRRYPPGSRQLLVRFPGRQSSPRQLFSCSRTPPHSSPLQCGFGPCEPSARETKNTHGQCTSFNKLWSSFDWFVWGLVCKDQHLAFCKGNKKTRTVSELHLTSFGIVLIGLFGI</sequence>
<accession>A0A4Y2B4W5</accession>
<keyword evidence="3" id="KW-1185">Reference proteome</keyword>
<evidence type="ECO:0000256" key="1">
    <source>
        <dbReference type="SAM" id="MobiDB-lite"/>
    </source>
</evidence>
<evidence type="ECO:0000313" key="3">
    <source>
        <dbReference type="Proteomes" id="UP000499080"/>
    </source>
</evidence>